<gene>
    <name evidence="2" type="ORF">BO99DRAFT_334275</name>
</gene>
<dbReference type="OMA" id="RWGIYHT"/>
<dbReference type="Pfam" id="PF14856">
    <property type="entry name" value="Hce2"/>
    <property type="match status" value="1"/>
</dbReference>
<dbReference type="InterPro" id="IPR029226">
    <property type="entry name" value="Ecp2-like"/>
</dbReference>
<dbReference type="EMBL" id="KZ825139">
    <property type="protein sequence ID" value="PYI18984.1"/>
    <property type="molecule type" value="Genomic_DNA"/>
</dbReference>
<organism evidence="2 3">
    <name type="scientific">Aspergillus violaceofuscus (strain CBS 115571)</name>
    <dbReference type="NCBI Taxonomy" id="1450538"/>
    <lineage>
        <taxon>Eukaryota</taxon>
        <taxon>Fungi</taxon>
        <taxon>Dikarya</taxon>
        <taxon>Ascomycota</taxon>
        <taxon>Pezizomycotina</taxon>
        <taxon>Eurotiomycetes</taxon>
        <taxon>Eurotiomycetidae</taxon>
        <taxon>Eurotiales</taxon>
        <taxon>Aspergillaceae</taxon>
        <taxon>Aspergillus</taxon>
    </lineage>
</organism>
<keyword evidence="3" id="KW-1185">Reference proteome</keyword>
<proteinExistence type="predicted"/>
<sequence length="115" mass="12322">GVAKCSGYTYVDQTTSASPLVSDCQAIIHNIQGTGGHWTTGIDRQRAIATYGSCKFGVQNVGVTGDVTYYTGSQDIVTISTEALAKYEWEGRVGAKGYMECDGDAGHQKVQWGLY</sequence>
<protein>
    <recommendedName>
        <fullName evidence="1">Ecp2 effector protein-like domain-containing protein</fullName>
    </recommendedName>
</protein>
<evidence type="ECO:0000313" key="2">
    <source>
        <dbReference type="EMBL" id="PYI18984.1"/>
    </source>
</evidence>
<accession>A0A2V5HB32</accession>
<dbReference type="Proteomes" id="UP000249829">
    <property type="component" value="Unassembled WGS sequence"/>
</dbReference>
<feature type="non-terminal residue" evidence="2">
    <location>
        <position position="1"/>
    </location>
</feature>
<dbReference type="STRING" id="1450538.A0A2V5HB32"/>
<feature type="domain" description="Ecp2 effector protein-like" evidence="1">
    <location>
        <begin position="4"/>
        <end position="101"/>
    </location>
</feature>
<name>A0A2V5HB32_ASPV1</name>
<dbReference type="AlphaFoldDB" id="A0A2V5HB32"/>
<evidence type="ECO:0000259" key="1">
    <source>
        <dbReference type="Pfam" id="PF14856"/>
    </source>
</evidence>
<evidence type="ECO:0000313" key="3">
    <source>
        <dbReference type="Proteomes" id="UP000249829"/>
    </source>
</evidence>
<reference evidence="2 3" key="1">
    <citation type="submission" date="2018-02" db="EMBL/GenBank/DDBJ databases">
        <title>The genomes of Aspergillus section Nigri reveals drivers in fungal speciation.</title>
        <authorList>
            <consortium name="DOE Joint Genome Institute"/>
            <person name="Vesth T.C."/>
            <person name="Nybo J."/>
            <person name="Theobald S."/>
            <person name="Brandl J."/>
            <person name="Frisvad J.C."/>
            <person name="Nielsen K.F."/>
            <person name="Lyhne E.K."/>
            <person name="Kogle M.E."/>
            <person name="Kuo A."/>
            <person name="Riley R."/>
            <person name="Clum A."/>
            <person name="Nolan M."/>
            <person name="Lipzen A."/>
            <person name="Salamov A."/>
            <person name="Henrissat B."/>
            <person name="Wiebenga A."/>
            <person name="De vries R.P."/>
            <person name="Grigoriev I.V."/>
            <person name="Mortensen U.H."/>
            <person name="Andersen M.R."/>
            <person name="Baker S.E."/>
        </authorList>
    </citation>
    <scope>NUCLEOTIDE SEQUENCE [LARGE SCALE GENOMIC DNA]</scope>
    <source>
        <strain evidence="2 3">CBS 115571</strain>
    </source>
</reference>